<dbReference type="InterPro" id="IPR009057">
    <property type="entry name" value="Homeodomain-like_sf"/>
</dbReference>
<dbReference type="Gene3D" id="1.10.357.10">
    <property type="entry name" value="Tetracycline Repressor, domain 2"/>
    <property type="match status" value="1"/>
</dbReference>
<proteinExistence type="predicted"/>
<accession>A0A560IU53</accession>
<gene>
    <name evidence="6" type="ORF">FBZ95_104682</name>
</gene>
<evidence type="ECO:0000256" key="2">
    <source>
        <dbReference type="ARBA" id="ARBA00023125"/>
    </source>
</evidence>
<evidence type="ECO:0000313" key="6">
    <source>
        <dbReference type="EMBL" id="TWB76497.1"/>
    </source>
</evidence>
<dbReference type="Gene3D" id="1.10.10.60">
    <property type="entry name" value="Homeodomain-like"/>
    <property type="match status" value="1"/>
</dbReference>
<keyword evidence="2 4" id="KW-0238">DNA-binding</keyword>
<dbReference type="PANTHER" id="PTHR30055">
    <property type="entry name" value="HTH-TYPE TRANSCRIPTIONAL REGULATOR RUTR"/>
    <property type="match status" value="1"/>
</dbReference>
<dbReference type="PANTHER" id="PTHR30055:SF148">
    <property type="entry name" value="TETR-FAMILY TRANSCRIPTIONAL REGULATOR"/>
    <property type="match status" value="1"/>
</dbReference>
<evidence type="ECO:0000256" key="4">
    <source>
        <dbReference type="PROSITE-ProRule" id="PRU00335"/>
    </source>
</evidence>
<reference evidence="6 7" key="1">
    <citation type="submission" date="2019-06" db="EMBL/GenBank/DDBJ databases">
        <title>Genomic Encyclopedia of Type Strains, Phase IV (KMG-V): Genome sequencing to study the core and pangenomes of soil and plant-associated prokaryotes.</title>
        <authorList>
            <person name="Whitman W."/>
        </authorList>
    </citation>
    <scope>NUCLEOTIDE SEQUENCE [LARGE SCALE GENOMIC DNA]</scope>
    <source>
        <strain evidence="6 7">BR 10556</strain>
    </source>
</reference>
<dbReference type="AlphaFoldDB" id="A0A560IU53"/>
<keyword evidence="3" id="KW-0804">Transcription</keyword>
<dbReference type="Proteomes" id="UP000315914">
    <property type="component" value="Unassembled WGS sequence"/>
</dbReference>
<dbReference type="Pfam" id="PF00440">
    <property type="entry name" value="TetR_N"/>
    <property type="match status" value="1"/>
</dbReference>
<evidence type="ECO:0000256" key="1">
    <source>
        <dbReference type="ARBA" id="ARBA00023015"/>
    </source>
</evidence>
<dbReference type="EMBL" id="VITW01000004">
    <property type="protein sequence ID" value="TWB76497.1"/>
    <property type="molecule type" value="Genomic_DNA"/>
</dbReference>
<evidence type="ECO:0000256" key="3">
    <source>
        <dbReference type="ARBA" id="ARBA00023163"/>
    </source>
</evidence>
<dbReference type="SUPFAM" id="SSF48498">
    <property type="entry name" value="Tetracyclin repressor-like, C-terminal domain"/>
    <property type="match status" value="1"/>
</dbReference>
<protein>
    <submittedName>
        <fullName evidence="6">TetR family transcriptional regulator</fullName>
    </submittedName>
</protein>
<name>A0A560IU53_9BRAD</name>
<dbReference type="InterPro" id="IPR011075">
    <property type="entry name" value="TetR_C"/>
</dbReference>
<dbReference type="GO" id="GO:0000976">
    <property type="term" value="F:transcription cis-regulatory region binding"/>
    <property type="evidence" value="ECO:0007669"/>
    <property type="project" value="TreeGrafter"/>
</dbReference>
<keyword evidence="1" id="KW-0805">Transcription regulation</keyword>
<organism evidence="6 7">
    <name type="scientific">Bradyrhizobium sacchari</name>
    <dbReference type="NCBI Taxonomy" id="1399419"/>
    <lineage>
        <taxon>Bacteria</taxon>
        <taxon>Pseudomonadati</taxon>
        <taxon>Pseudomonadota</taxon>
        <taxon>Alphaproteobacteria</taxon>
        <taxon>Hyphomicrobiales</taxon>
        <taxon>Nitrobacteraceae</taxon>
        <taxon>Bradyrhizobium</taxon>
    </lineage>
</organism>
<dbReference type="InterPro" id="IPR050109">
    <property type="entry name" value="HTH-type_TetR-like_transc_reg"/>
</dbReference>
<evidence type="ECO:0000259" key="5">
    <source>
        <dbReference type="PROSITE" id="PS50977"/>
    </source>
</evidence>
<dbReference type="GO" id="GO:0003700">
    <property type="term" value="F:DNA-binding transcription factor activity"/>
    <property type="evidence" value="ECO:0007669"/>
    <property type="project" value="TreeGrafter"/>
</dbReference>
<feature type="DNA-binding region" description="H-T-H motif" evidence="4">
    <location>
        <begin position="56"/>
        <end position="75"/>
    </location>
</feature>
<sequence length="214" mass="23114">MPGLCVRRPGVAMAKGGGEEADSVPRRGRPRSVETSNAILESAYVLMAATGLAATTIDAIARHSSVSKMTIYKWWPSREALLIDAFLHHAAQMLPLPPASAGTPAARARRHASAYAEALQGEFGKVQLAVISECISKTGSAELFYARYLQFRRDALVDMIAAGQKDGSILAGALPEDLYDAIYGSLFYRYIFGIAPITPSYARNLVDLVLRPKD</sequence>
<feature type="domain" description="HTH tetR-type" evidence="5">
    <location>
        <begin position="33"/>
        <end position="93"/>
    </location>
</feature>
<dbReference type="PROSITE" id="PS50977">
    <property type="entry name" value="HTH_TETR_2"/>
    <property type="match status" value="1"/>
</dbReference>
<dbReference type="InterPro" id="IPR001647">
    <property type="entry name" value="HTH_TetR"/>
</dbReference>
<dbReference type="SUPFAM" id="SSF46689">
    <property type="entry name" value="Homeodomain-like"/>
    <property type="match status" value="1"/>
</dbReference>
<dbReference type="InterPro" id="IPR036271">
    <property type="entry name" value="Tet_transcr_reg_TetR-rel_C_sf"/>
</dbReference>
<dbReference type="STRING" id="1399419.A5906_28150"/>
<dbReference type="Pfam" id="PF16859">
    <property type="entry name" value="TetR_C_11"/>
    <property type="match status" value="1"/>
</dbReference>
<evidence type="ECO:0000313" key="7">
    <source>
        <dbReference type="Proteomes" id="UP000315914"/>
    </source>
</evidence>
<comment type="caution">
    <text evidence="6">The sequence shown here is derived from an EMBL/GenBank/DDBJ whole genome shotgun (WGS) entry which is preliminary data.</text>
</comment>
<keyword evidence="7" id="KW-1185">Reference proteome</keyword>